<evidence type="ECO:0000313" key="19">
    <source>
        <dbReference type="EMBL" id="SLN75715.1"/>
    </source>
</evidence>
<evidence type="ECO:0000256" key="2">
    <source>
        <dbReference type="ARBA" id="ARBA00004651"/>
    </source>
</evidence>
<evidence type="ECO:0000256" key="7">
    <source>
        <dbReference type="ARBA" id="ARBA00022692"/>
    </source>
</evidence>
<proteinExistence type="predicted"/>
<dbReference type="PANTHER" id="PTHR42878">
    <property type="entry name" value="TWO-COMPONENT HISTIDINE KINASE"/>
    <property type="match status" value="1"/>
</dbReference>
<dbReference type="SUPFAM" id="SSF47384">
    <property type="entry name" value="Homodimeric domain of signal transducing histidine kinase"/>
    <property type="match status" value="1"/>
</dbReference>
<evidence type="ECO:0000256" key="13">
    <source>
        <dbReference type="ARBA" id="ARBA00023136"/>
    </source>
</evidence>
<dbReference type="PRINTS" id="PR00344">
    <property type="entry name" value="BCTRLSENSOR"/>
</dbReference>
<dbReference type="InterPro" id="IPR048760">
    <property type="entry name" value="VP0354-like_sensor_dom"/>
</dbReference>
<keyword evidence="13 15" id="KW-0472">Membrane</keyword>
<accession>A0A1Y5U016</accession>
<dbReference type="InterPro" id="IPR036890">
    <property type="entry name" value="HATPase_C_sf"/>
</dbReference>
<evidence type="ECO:0000256" key="4">
    <source>
        <dbReference type="ARBA" id="ARBA00022475"/>
    </source>
</evidence>
<evidence type="ECO:0000256" key="15">
    <source>
        <dbReference type="SAM" id="Phobius"/>
    </source>
</evidence>
<dbReference type="SUPFAM" id="SSF55874">
    <property type="entry name" value="ATPase domain of HSP90 chaperone/DNA topoisomerase II/histidine kinase"/>
    <property type="match status" value="1"/>
</dbReference>
<dbReference type="SMART" id="SM00091">
    <property type="entry name" value="PAS"/>
    <property type="match status" value="1"/>
</dbReference>
<name>A0A1Y5U016_9PROT</name>
<dbReference type="FunFam" id="1.10.287.130:FF:000070">
    <property type="entry name" value="Histidine kinase sensor protein"/>
    <property type="match status" value="1"/>
</dbReference>
<feature type="coiled-coil region" evidence="14">
    <location>
        <begin position="486"/>
        <end position="513"/>
    </location>
</feature>
<dbReference type="PANTHER" id="PTHR42878:SF15">
    <property type="entry name" value="BACTERIOPHYTOCHROME"/>
    <property type="match status" value="1"/>
</dbReference>
<dbReference type="InterPro" id="IPR003661">
    <property type="entry name" value="HisK_dim/P_dom"/>
</dbReference>
<dbReference type="InterPro" id="IPR013767">
    <property type="entry name" value="PAS_fold"/>
</dbReference>
<dbReference type="GO" id="GO:0007234">
    <property type="term" value="P:osmosensory signaling via phosphorelay pathway"/>
    <property type="evidence" value="ECO:0007669"/>
    <property type="project" value="TreeGrafter"/>
</dbReference>
<comment type="catalytic activity">
    <reaction evidence="1">
        <text>ATP + protein L-histidine = ADP + protein N-phospho-L-histidine.</text>
        <dbReference type="EC" id="2.7.13.3"/>
    </reaction>
</comment>
<keyword evidence="11 15" id="KW-1133">Transmembrane helix</keyword>
<dbReference type="CDD" id="cd00082">
    <property type="entry name" value="HisKA"/>
    <property type="match status" value="1"/>
</dbReference>
<dbReference type="Gene3D" id="3.30.565.10">
    <property type="entry name" value="Histidine kinase-like ATPase, C-terminal domain"/>
    <property type="match status" value="1"/>
</dbReference>
<evidence type="ECO:0000256" key="11">
    <source>
        <dbReference type="ARBA" id="ARBA00022989"/>
    </source>
</evidence>
<evidence type="ECO:0000256" key="14">
    <source>
        <dbReference type="SAM" id="Coils"/>
    </source>
</evidence>
<keyword evidence="10" id="KW-0067">ATP-binding</keyword>
<feature type="transmembrane region" description="Helical" evidence="15">
    <location>
        <begin position="15"/>
        <end position="36"/>
    </location>
</feature>
<dbReference type="EC" id="2.7.13.3" evidence="3"/>
<reference evidence="19 20" key="1">
    <citation type="submission" date="2017-03" db="EMBL/GenBank/DDBJ databases">
        <authorList>
            <person name="Afonso C.L."/>
            <person name="Miller P.J."/>
            <person name="Scott M.A."/>
            <person name="Spackman E."/>
            <person name="Goraichik I."/>
            <person name="Dimitrov K.M."/>
            <person name="Suarez D.L."/>
            <person name="Swayne D.E."/>
        </authorList>
    </citation>
    <scope>NUCLEOTIDE SEQUENCE [LARGE SCALE GENOMIC DNA]</scope>
    <source>
        <strain evidence="19 20">CECT 7691</strain>
    </source>
</reference>
<dbReference type="InterPro" id="IPR000014">
    <property type="entry name" value="PAS"/>
</dbReference>
<dbReference type="Pfam" id="PF00512">
    <property type="entry name" value="HisKA"/>
    <property type="match status" value="1"/>
</dbReference>
<dbReference type="InterPro" id="IPR004358">
    <property type="entry name" value="Sig_transdc_His_kin-like_C"/>
</dbReference>
<dbReference type="PROSITE" id="PS50112">
    <property type="entry name" value="PAS"/>
    <property type="match status" value="1"/>
</dbReference>
<feature type="domain" description="PAC" evidence="18">
    <location>
        <begin position="445"/>
        <end position="495"/>
    </location>
</feature>
<keyword evidence="8" id="KW-0547">Nucleotide-binding</keyword>
<dbReference type="SUPFAM" id="SSF55785">
    <property type="entry name" value="PYP-like sensor domain (PAS domain)"/>
    <property type="match status" value="1"/>
</dbReference>
<dbReference type="PROSITE" id="PS50113">
    <property type="entry name" value="PAC"/>
    <property type="match status" value="1"/>
</dbReference>
<dbReference type="EMBL" id="FWFR01000004">
    <property type="protein sequence ID" value="SLN75715.1"/>
    <property type="molecule type" value="Genomic_DNA"/>
</dbReference>
<evidence type="ECO:0000256" key="1">
    <source>
        <dbReference type="ARBA" id="ARBA00000085"/>
    </source>
</evidence>
<keyword evidence="5" id="KW-0597">Phosphoprotein</keyword>
<dbReference type="AlphaFoldDB" id="A0A1Y5U016"/>
<dbReference type="GO" id="GO:0006355">
    <property type="term" value="P:regulation of DNA-templated transcription"/>
    <property type="evidence" value="ECO:0007669"/>
    <property type="project" value="InterPro"/>
</dbReference>
<keyword evidence="14" id="KW-0175">Coiled coil</keyword>
<evidence type="ECO:0000256" key="5">
    <source>
        <dbReference type="ARBA" id="ARBA00022553"/>
    </source>
</evidence>
<feature type="domain" description="PAS" evidence="17">
    <location>
        <begin position="368"/>
        <end position="421"/>
    </location>
</feature>
<dbReference type="GO" id="GO:0000155">
    <property type="term" value="F:phosphorelay sensor kinase activity"/>
    <property type="evidence" value="ECO:0007669"/>
    <property type="project" value="InterPro"/>
</dbReference>
<dbReference type="GO" id="GO:0030295">
    <property type="term" value="F:protein kinase activator activity"/>
    <property type="evidence" value="ECO:0007669"/>
    <property type="project" value="TreeGrafter"/>
</dbReference>
<dbReference type="InterPro" id="IPR036097">
    <property type="entry name" value="HisK_dim/P_sf"/>
</dbReference>
<dbReference type="Gene3D" id="3.30.450.20">
    <property type="entry name" value="PAS domain"/>
    <property type="match status" value="3"/>
</dbReference>
<keyword evidence="20" id="KW-1185">Reference proteome</keyword>
<evidence type="ECO:0000256" key="10">
    <source>
        <dbReference type="ARBA" id="ARBA00022840"/>
    </source>
</evidence>
<dbReference type="Pfam" id="PF00989">
    <property type="entry name" value="PAS"/>
    <property type="match status" value="1"/>
</dbReference>
<dbReference type="GO" id="GO:0005524">
    <property type="term" value="F:ATP binding"/>
    <property type="evidence" value="ECO:0007669"/>
    <property type="project" value="UniProtKB-KW"/>
</dbReference>
<dbReference type="Pfam" id="PF02518">
    <property type="entry name" value="HATPase_c"/>
    <property type="match status" value="1"/>
</dbReference>
<evidence type="ECO:0000259" key="18">
    <source>
        <dbReference type="PROSITE" id="PS50113"/>
    </source>
</evidence>
<dbReference type="InterPro" id="IPR029151">
    <property type="entry name" value="Sensor-like_sf"/>
</dbReference>
<dbReference type="SUPFAM" id="SSF103190">
    <property type="entry name" value="Sensory domain-like"/>
    <property type="match status" value="2"/>
</dbReference>
<keyword evidence="6 19" id="KW-0808">Transferase</keyword>
<dbReference type="InterPro" id="IPR005467">
    <property type="entry name" value="His_kinase_dom"/>
</dbReference>
<dbReference type="Gene3D" id="1.10.287.130">
    <property type="match status" value="1"/>
</dbReference>
<dbReference type="NCBIfam" id="TIGR00229">
    <property type="entry name" value="sensory_box"/>
    <property type="match status" value="1"/>
</dbReference>
<evidence type="ECO:0000256" key="8">
    <source>
        <dbReference type="ARBA" id="ARBA00022741"/>
    </source>
</evidence>
<comment type="subcellular location">
    <subcellularLocation>
        <location evidence="2">Cell membrane</location>
        <topology evidence="2">Multi-pass membrane protein</topology>
    </subcellularLocation>
</comment>
<dbReference type="GO" id="GO:0000156">
    <property type="term" value="F:phosphorelay response regulator activity"/>
    <property type="evidence" value="ECO:0007669"/>
    <property type="project" value="TreeGrafter"/>
</dbReference>
<evidence type="ECO:0000256" key="9">
    <source>
        <dbReference type="ARBA" id="ARBA00022777"/>
    </source>
</evidence>
<organism evidence="19 20">
    <name type="scientific">Oceanibacterium hippocampi</name>
    <dbReference type="NCBI Taxonomy" id="745714"/>
    <lineage>
        <taxon>Bacteria</taxon>
        <taxon>Pseudomonadati</taxon>
        <taxon>Pseudomonadota</taxon>
        <taxon>Alphaproteobacteria</taxon>
        <taxon>Sneathiellales</taxon>
        <taxon>Sneathiellaceae</taxon>
        <taxon>Oceanibacterium</taxon>
    </lineage>
</organism>
<evidence type="ECO:0000259" key="17">
    <source>
        <dbReference type="PROSITE" id="PS50112"/>
    </source>
</evidence>
<evidence type="ECO:0000313" key="20">
    <source>
        <dbReference type="Proteomes" id="UP000193200"/>
    </source>
</evidence>
<keyword evidence="9" id="KW-0418">Kinase</keyword>
<dbReference type="Proteomes" id="UP000193200">
    <property type="component" value="Unassembled WGS sequence"/>
</dbReference>
<dbReference type="SMART" id="SM00388">
    <property type="entry name" value="HisKA"/>
    <property type="match status" value="1"/>
</dbReference>
<evidence type="ECO:0000256" key="3">
    <source>
        <dbReference type="ARBA" id="ARBA00012438"/>
    </source>
</evidence>
<dbReference type="InterPro" id="IPR003594">
    <property type="entry name" value="HATPase_dom"/>
</dbReference>
<evidence type="ECO:0000256" key="12">
    <source>
        <dbReference type="ARBA" id="ARBA00023012"/>
    </source>
</evidence>
<feature type="transmembrane region" description="Helical" evidence="15">
    <location>
        <begin position="333"/>
        <end position="352"/>
    </location>
</feature>
<dbReference type="InterPro" id="IPR035965">
    <property type="entry name" value="PAS-like_dom_sf"/>
</dbReference>
<dbReference type="GO" id="GO:0005886">
    <property type="term" value="C:plasma membrane"/>
    <property type="evidence" value="ECO:0007669"/>
    <property type="project" value="UniProtKB-SubCell"/>
</dbReference>
<evidence type="ECO:0000256" key="6">
    <source>
        <dbReference type="ARBA" id="ARBA00022679"/>
    </source>
</evidence>
<dbReference type="Pfam" id="PF21623">
    <property type="entry name" value="HK_sensor_dom_bact"/>
    <property type="match status" value="1"/>
</dbReference>
<dbReference type="SMART" id="SM00387">
    <property type="entry name" value="HATPase_c"/>
    <property type="match status" value="1"/>
</dbReference>
<protein>
    <recommendedName>
        <fullName evidence="3">histidine kinase</fullName>
        <ecNumber evidence="3">2.7.13.3</ecNumber>
    </recommendedName>
</protein>
<dbReference type="FunFam" id="3.30.565.10:FF:000006">
    <property type="entry name" value="Sensor histidine kinase WalK"/>
    <property type="match status" value="1"/>
</dbReference>
<dbReference type="InParanoid" id="A0A1Y5U016"/>
<dbReference type="InterPro" id="IPR000700">
    <property type="entry name" value="PAS-assoc_C"/>
</dbReference>
<feature type="domain" description="Histidine kinase" evidence="16">
    <location>
        <begin position="520"/>
        <end position="732"/>
    </location>
</feature>
<keyword evidence="4" id="KW-1003">Cell membrane</keyword>
<sequence>MIERSATGGAVAQRMLLVFVPLAVATAAILYMVFYVQSGAIESVTRSNQEKAVEIGRQRLEGGLASVSSDVRYLARQQALQRWLVTRDPGARQELVREYLAFAAEKKAYDQIRVLDLDGREMVRINWNAGDPTFAQDDQLQNKVRRYYVDETLKLGPGQVYMSPFDLNVEHGVVETPVKPTLRFGAAIFDADGQKRGIIILNYLGQRLLDRLEANAVRAPGQLWLLNADGYWMLGPSAEDEWAFMYEDRHDRSFAGDYPDAWAQMGDAAEAGQLIADGELFTYARVAPISEAEEPDATGGSGPNLSTSDGWILITHLPTTALERQRSALARNLVYAAVALALLLAMVSFVIARHGARRREDELRIRDSEARFRTLLEAAPDSVVIIDPDGRIELVNAQTERLFGHPRDRLIGEPVEMLVPDRFRDRHIGHRGTYLTEPRARPMGAALELFGLRSDGTEFPVAISLSPVQTADGTLIVADIRDVTEQRQAELRIKELNERLFRDNAEIAAVNKELEAFSYSVSHDLRAPLRAIDGFSQALLEDCADGLDDTGRSHLNRVRQAAQRMGQLIDDLLKLSRVTRSDLSEEELDLSALARTVADTLRTAHPVDEAEIGIADGLSAVGDPRLLRIALENLFGNAWKFTAGRAPRKIEFGRAEHAGEPVYFIRDNGVGFDMTYADQLFRAFQRLHDARSFAGTGIGLATVQRIIHKHGGRIWAEAEVDKGATFYFTLQA</sequence>
<keyword evidence="7 15" id="KW-0812">Transmembrane</keyword>
<evidence type="ECO:0000259" key="16">
    <source>
        <dbReference type="PROSITE" id="PS50109"/>
    </source>
</evidence>
<keyword evidence="12" id="KW-0902">Two-component regulatory system</keyword>
<gene>
    <name evidence="19" type="primary">fixL</name>
    <name evidence="19" type="ORF">OCH7691_03931</name>
</gene>
<dbReference type="InterPro" id="IPR050351">
    <property type="entry name" value="BphY/WalK/GraS-like"/>
</dbReference>
<dbReference type="CDD" id="cd00130">
    <property type="entry name" value="PAS"/>
    <property type="match status" value="1"/>
</dbReference>
<dbReference type="PROSITE" id="PS50109">
    <property type="entry name" value="HIS_KIN"/>
    <property type="match status" value="1"/>
</dbReference>